<dbReference type="PANTHER" id="PTHR15835">
    <property type="entry name" value="NUCLEAR-INTERACTING PARTNER OF ALK"/>
    <property type="match status" value="1"/>
</dbReference>
<dbReference type="KEGG" id="bnn:FOA43_004344"/>
<feature type="domain" description="NuBaID C-terminal" evidence="7">
    <location>
        <begin position="247"/>
        <end position="355"/>
    </location>
</feature>
<gene>
    <name evidence="8" type="ORF">FOA43_004344</name>
</gene>
<evidence type="ECO:0000313" key="8">
    <source>
        <dbReference type="EMBL" id="QPG76950.1"/>
    </source>
</evidence>
<dbReference type="GO" id="GO:0008270">
    <property type="term" value="F:zinc ion binding"/>
    <property type="evidence" value="ECO:0007669"/>
    <property type="project" value="InterPro"/>
</dbReference>
<evidence type="ECO:0000256" key="1">
    <source>
        <dbReference type="ARBA" id="ARBA00004123"/>
    </source>
</evidence>
<keyword evidence="3" id="KW-0863">Zinc-finger</keyword>
<name>A0A875RQH2_EENNA</name>
<comment type="subcellular location">
    <subcellularLocation>
        <location evidence="1">Nucleus</location>
    </subcellularLocation>
</comment>
<evidence type="ECO:0000256" key="4">
    <source>
        <dbReference type="ARBA" id="ARBA00022833"/>
    </source>
</evidence>
<dbReference type="Pfam" id="PF07967">
    <property type="entry name" value="zf-C3HC"/>
    <property type="match status" value="1"/>
</dbReference>
<dbReference type="GO" id="GO:0005634">
    <property type="term" value="C:nucleus"/>
    <property type="evidence" value="ECO:0007669"/>
    <property type="project" value="UniProtKB-SubCell"/>
</dbReference>
<accession>A0A875RQH2</accession>
<reference evidence="8" key="1">
    <citation type="submission" date="2020-10" db="EMBL/GenBank/DDBJ databases">
        <authorList>
            <person name="Roach M.J.R."/>
        </authorList>
    </citation>
    <scope>NUCLEOTIDE SEQUENCE</scope>
    <source>
        <strain evidence="8">CBS 1945</strain>
    </source>
</reference>
<organism evidence="8 9">
    <name type="scientific">Eeniella nana</name>
    <name type="common">Yeast</name>
    <name type="synonym">Brettanomyces nanus</name>
    <dbReference type="NCBI Taxonomy" id="13502"/>
    <lineage>
        <taxon>Eukaryota</taxon>
        <taxon>Fungi</taxon>
        <taxon>Dikarya</taxon>
        <taxon>Ascomycota</taxon>
        <taxon>Saccharomycotina</taxon>
        <taxon>Pichiomycetes</taxon>
        <taxon>Pichiales</taxon>
        <taxon>Pichiaceae</taxon>
        <taxon>Brettanomyces</taxon>
    </lineage>
</organism>
<dbReference type="OrthoDB" id="3987180at2759"/>
<dbReference type="GeneID" id="62197744"/>
<proteinExistence type="predicted"/>
<evidence type="ECO:0000313" key="9">
    <source>
        <dbReference type="Proteomes" id="UP000662931"/>
    </source>
</evidence>
<evidence type="ECO:0000256" key="2">
    <source>
        <dbReference type="ARBA" id="ARBA00022723"/>
    </source>
</evidence>
<dbReference type="EMBL" id="CP064815">
    <property type="protein sequence ID" value="QPG76950.1"/>
    <property type="molecule type" value="Genomic_DNA"/>
</dbReference>
<keyword evidence="2" id="KW-0479">Metal-binding</keyword>
<dbReference type="InterPro" id="IPR013909">
    <property type="entry name" value="NuBaID_C"/>
</dbReference>
<dbReference type="PANTHER" id="PTHR15835:SF6">
    <property type="entry name" value="ZINC FINGER C3HC-TYPE PROTEIN 1"/>
    <property type="match status" value="1"/>
</dbReference>
<dbReference type="RefSeq" id="XP_038780515.1">
    <property type="nucleotide sequence ID" value="XM_038924587.1"/>
</dbReference>
<dbReference type="Pfam" id="PF08600">
    <property type="entry name" value="NuBaID_C"/>
    <property type="match status" value="1"/>
</dbReference>
<protein>
    <submittedName>
        <fullName evidence="8">Uncharacterized protein</fullName>
    </submittedName>
</protein>
<keyword evidence="4" id="KW-0862">Zinc</keyword>
<keyword evidence="5" id="KW-0539">Nucleus</keyword>
<dbReference type="Proteomes" id="UP000662931">
    <property type="component" value="Chromosome 4"/>
</dbReference>
<dbReference type="AlphaFoldDB" id="A0A875RQH2"/>
<keyword evidence="9" id="KW-1185">Reference proteome</keyword>
<feature type="domain" description="C3HC-type" evidence="6">
    <location>
        <begin position="47"/>
        <end position="184"/>
    </location>
</feature>
<dbReference type="InterPro" id="IPR012935">
    <property type="entry name" value="NuBaID_N"/>
</dbReference>
<evidence type="ECO:0000256" key="5">
    <source>
        <dbReference type="ARBA" id="ARBA00023242"/>
    </source>
</evidence>
<sequence>MELNSGDVPLPESDFASTYRYKNKLRLQGHKIKRMVANRKSRGFCDPFDRDLLIQRMDTFNILNWTINDSRLTPLECATNGWKCHSKRRNELHCQDCHATILVRLSGSGGIGNSLLTSRIGNQTGDSHMSLLSNFLFESDLEEEEEEAEFRRALVASYVSRLHSDHYQECVWRADNLDLSLVKRQYYLHNYDMDRIIPQFGTSLRLLGMHQQVILGRKNFKKDIISESDMGILKNYTKRKYNSSLLLLALLGWELRQQRFGNRTLLLLGCKNCTRRILLGEFPSNLALGGVKKLSSCNYPPSTVYNNEDGLHPKSSYEVIASGDKWIDEFGDDEVNLIKEHENWCCMVGRYSSSDLPGYKVVLQMLKSNTFIEDNDDQIMQEEDHTFDDSMAQLRSI</sequence>
<evidence type="ECO:0000259" key="7">
    <source>
        <dbReference type="Pfam" id="PF08600"/>
    </source>
</evidence>
<evidence type="ECO:0000259" key="6">
    <source>
        <dbReference type="Pfam" id="PF07967"/>
    </source>
</evidence>
<evidence type="ECO:0000256" key="3">
    <source>
        <dbReference type="ARBA" id="ARBA00022771"/>
    </source>
</evidence>